<evidence type="ECO:0000313" key="2">
    <source>
        <dbReference type="Proteomes" id="UP001501444"/>
    </source>
</evidence>
<dbReference type="EMBL" id="BAAARV010000021">
    <property type="protein sequence ID" value="GAA2341774.1"/>
    <property type="molecule type" value="Genomic_DNA"/>
</dbReference>
<gene>
    <name evidence="1" type="ORF">GCM10010170_025500</name>
</gene>
<proteinExistence type="predicted"/>
<accession>A0ABP5T175</accession>
<organism evidence="1 2">
    <name type="scientific">Dactylosporangium salmoneum</name>
    <dbReference type="NCBI Taxonomy" id="53361"/>
    <lineage>
        <taxon>Bacteria</taxon>
        <taxon>Bacillati</taxon>
        <taxon>Actinomycetota</taxon>
        <taxon>Actinomycetes</taxon>
        <taxon>Micromonosporales</taxon>
        <taxon>Micromonosporaceae</taxon>
        <taxon>Dactylosporangium</taxon>
    </lineage>
</organism>
<evidence type="ECO:0000313" key="1">
    <source>
        <dbReference type="EMBL" id="GAA2341774.1"/>
    </source>
</evidence>
<reference evidence="2" key="1">
    <citation type="journal article" date="2019" name="Int. J. Syst. Evol. Microbiol.">
        <title>The Global Catalogue of Microorganisms (GCM) 10K type strain sequencing project: providing services to taxonomists for standard genome sequencing and annotation.</title>
        <authorList>
            <consortium name="The Broad Institute Genomics Platform"/>
            <consortium name="The Broad Institute Genome Sequencing Center for Infectious Disease"/>
            <person name="Wu L."/>
            <person name="Ma J."/>
        </authorList>
    </citation>
    <scope>NUCLEOTIDE SEQUENCE [LARGE SCALE GENOMIC DNA]</scope>
    <source>
        <strain evidence="2">JCM 3272</strain>
    </source>
</reference>
<keyword evidence="2" id="KW-1185">Reference proteome</keyword>
<comment type="caution">
    <text evidence="1">The sequence shown here is derived from an EMBL/GenBank/DDBJ whole genome shotgun (WGS) entry which is preliminary data.</text>
</comment>
<name>A0ABP5T175_9ACTN</name>
<dbReference type="Proteomes" id="UP001501444">
    <property type="component" value="Unassembled WGS sequence"/>
</dbReference>
<sequence>MGQAADTGKEPAGVSAYTLQCRDPYATACTAAIDIRFGVEGNDPILSSFRAPNPDGVFETIGAPMP</sequence>
<protein>
    <submittedName>
        <fullName evidence="1">Uncharacterized protein</fullName>
    </submittedName>
</protein>